<organism evidence="1 2">
    <name type="scientific">Giardia intestinalis</name>
    <name type="common">Giardia lamblia</name>
    <dbReference type="NCBI Taxonomy" id="5741"/>
    <lineage>
        <taxon>Eukaryota</taxon>
        <taxon>Metamonada</taxon>
        <taxon>Diplomonadida</taxon>
        <taxon>Hexamitidae</taxon>
        <taxon>Giardiinae</taxon>
        <taxon>Giardia</taxon>
    </lineage>
</organism>
<dbReference type="EMBL" id="AHHH01000199">
    <property type="protein sequence ID" value="ESU40596.1"/>
    <property type="molecule type" value="Genomic_DNA"/>
</dbReference>
<evidence type="ECO:0000313" key="1">
    <source>
        <dbReference type="EMBL" id="ESU40596.1"/>
    </source>
</evidence>
<proteinExistence type="predicted"/>
<name>V6TPE6_GIAIN</name>
<dbReference type="Proteomes" id="UP000018040">
    <property type="component" value="Unassembled WGS sequence"/>
</dbReference>
<comment type="caution">
    <text evidence="1">The sequence shown here is derived from an EMBL/GenBank/DDBJ whole genome shotgun (WGS) entry which is preliminary data.</text>
</comment>
<dbReference type="VEuPathDB" id="GiardiaDB:QR46_4446"/>
<gene>
    <name evidence="1" type="ORF">GSB_155006</name>
</gene>
<sequence>MILFLSSSGTSFTQHACTVSCWLLHQVAPQLVILYIPLRYCRTIIVAPIIWSIV</sequence>
<evidence type="ECO:0000313" key="2">
    <source>
        <dbReference type="Proteomes" id="UP000018040"/>
    </source>
</evidence>
<accession>V6TPE6</accession>
<protein>
    <submittedName>
        <fullName evidence="1">Uncharacterized protein</fullName>
    </submittedName>
</protein>
<dbReference type="AlphaFoldDB" id="V6TPE6"/>
<reference evidence="2" key="1">
    <citation type="submission" date="2012-02" db="EMBL/GenBank/DDBJ databases">
        <title>Genome sequencing of Giardia lamblia Genotypes A2 and B isolates (DH and GS) and comparative analysis with the genomes of Genotypes A1 and E (WB and Pig).</title>
        <authorList>
            <person name="Adam R."/>
            <person name="Dahlstrom E."/>
            <person name="Martens C."/>
            <person name="Bruno D."/>
            <person name="Barbian K."/>
            <person name="Porcella S.F."/>
            <person name="Nash T."/>
        </authorList>
    </citation>
    <scope>NUCLEOTIDE SEQUENCE</scope>
    <source>
        <strain evidence="2">GS</strain>
    </source>
</reference>
<reference evidence="1 2" key="2">
    <citation type="journal article" date="2013" name="Genome Biol. Evol.">
        <title>Genome sequencing of Giardia lamblia genotypes A2 and B isolates (DH and GS) and comparative analysis with the genomes of genotypes A1 and E (WB and Pig).</title>
        <authorList>
            <person name="Adam R.D."/>
            <person name="Dahlstrom E.W."/>
            <person name="Martens C.A."/>
            <person name="Bruno D.P."/>
            <person name="Barbian K.D."/>
            <person name="Ricklefs S.M."/>
            <person name="Hernandez M.M."/>
            <person name="Narla N.P."/>
            <person name="Patel R.B."/>
            <person name="Porcella S.F."/>
            <person name="Nash T.E."/>
        </authorList>
    </citation>
    <scope>NUCLEOTIDE SEQUENCE [LARGE SCALE GENOMIC DNA]</scope>
    <source>
        <strain evidence="1 2">GS</strain>
    </source>
</reference>